<comment type="caution">
    <text evidence="2">The sequence shown here is derived from an EMBL/GenBank/DDBJ whole genome shotgun (WGS) entry which is preliminary data.</text>
</comment>
<dbReference type="PANTHER" id="PTHR13887:SF41">
    <property type="entry name" value="THIOREDOXIN SUPERFAMILY PROTEIN"/>
    <property type="match status" value="1"/>
</dbReference>
<dbReference type="RefSeq" id="XP_024662397.1">
    <property type="nucleotide sequence ID" value="XM_024806629.1"/>
</dbReference>
<dbReference type="Pfam" id="PF01323">
    <property type="entry name" value="DSBA"/>
    <property type="match status" value="1"/>
</dbReference>
<dbReference type="PANTHER" id="PTHR13887">
    <property type="entry name" value="GLUTATHIONE S-TRANSFERASE KAPPA"/>
    <property type="match status" value="1"/>
</dbReference>
<proteinExistence type="predicted"/>
<dbReference type="Proteomes" id="UP000238350">
    <property type="component" value="Unassembled WGS sequence"/>
</dbReference>
<reference evidence="2 3" key="1">
    <citation type="submission" date="2017-04" db="EMBL/GenBank/DDBJ databases">
        <title>Genome sequencing of [Candida] sorbophila.</title>
        <authorList>
            <person name="Ahn J.O."/>
        </authorList>
    </citation>
    <scope>NUCLEOTIDE SEQUENCE [LARGE SCALE GENOMIC DNA]</scope>
    <source>
        <strain evidence="2 3">DS02</strain>
    </source>
</reference>
<dbReference type="Gene3D" id="3.40.30.10">
    <property type="entry name" value="Glutaredoxin"/>
    <property type="match status" value="1"/>
</dbReference>
<dbReference type="InterPro" id="IPR036249">
    <property type="entry name" value="Thioredoxin-like_sf"/>
</dbReference>
<name>A0A2T0FBV1_9ASCO</name>
<dbReference type="GeneID" id="36513820"/>
<protein>
    <submittedName>
        <fullName evidence="2">Uncharacterized protein YwbO</fullName>
    </submittedName>
</protein>
<evidence type="ECO:0000259" key="1">
    <source>
        <dbReference type="Pfam" id="PF01323"/>
    </source>
</evidence>
<sequence>MAPVKVDIWSDFVCPFCYLGWRKLQAAIEQSGLEVDLEWHSYELNQTAPPCYEGTLPEFLAEIMGGEPVERVEASLDILSEKMKEWGIEYNWKDAKNGNTFNAHRMSKLAFEKGLGKEYRERMYKAVHIDGLPIGEKEVLRKLSIEVGLSEKEVDEVLDGIVYTQEVRADEYDGIERQIQAVPHYVFSNNIVISGAASKERFLAALLGRDCNGEGTEWQPTPNCSANLHNTGG</sequence>
<dbReference type="InterPro" id="IPR001853">
    <property type="entry name" value="DSBA-like_thioredoxin_dom"/>
</dbReference>
<feature type="domain" description="DSBA-like thioredoxin" evidence="1">
    <location>
        <begin position="6"/>
        <end position="206"/>
    </location>
</feature>
<evidence type="ECO:0000313" key="3">
    <source>
        <dbReference type="Proteomes" id="UP000238350"/>
    </source>
</evidence>
<accession>A0A2T0FBV1</accession>
<organism evidence="2 3">
    <name type="scientific">Wickerhamiella sorbophila</name>
    <dbReference type="NCBI Taxonomy" id="45607"/>
    <lineage>
        <taxon>Eukaryota</taxon>
        <taxon>Fungi</taxon>
        <taxon>Dikarya</taxon>
        <taxon>Ascomycota</taxon>
        <taxon>Saccharomycotina</taxon>
        <taxon>Dipodascomycetes</taxon>
        <taxon>Dipodascales</taxon>
        <taxon>Trichomonascaceae</taxon>
        <taxon>Wickerhamiella</taxon>
    </lineage>
</organism>
<dbReference type="EMBL" id="NDIQ01000001">
    <property type="protein sequence ID" value="PRT52451.1"/>
    <property type="molecule type" value="Genomic_DNA"/>
</dbReference>
<dbReference type="GO" id="GO:0016491">
    <property type="term" value="F:oxidoreductase activity"/>
    <property type="evidence" value="ECO:0007669"/>
    <property type="project" value="InterPro"/>
</dbReference>
<dbReference type="CDD" id="cd03024">
    <property type="entry name" value="DsbA_FrnE"/>
    <property type="match status" value="1"/>
</dbReference>
<dbReference type="AlphaFoldDB" id="A0A2T0FBV1"/>
<dbReference type="OrthoDB" id="1930760at2759"/>
<dbReference type="SUPFAM" id="SSF52833">
    <property type="entry name" value="Thioredoxin-like"/>
    <property type="match status" value="1"/>
</dbReference>
<evidence type="ECO:0000313" key="2">
    <source>
        <dbReference type="EMBL" id="PRT52451.1"/>
    </source>
</evidence>
<gene>
    <name evidence="2" type="ORF">B9G98_00071</name>
</gene>
<keyword evidence="3" id="KW-1185">Reference proteome</keyword>